<dbReference type="EMBL" id="LAJY01000161">
    <property type="protein sequence ID" value="KJV10067.1"/>
    <property type="molecule type" value="Genomic_DNA"/>
</dbReference>
<evidence type="ECO:0000313" key="5">
    <source>
        <dbReference type="Proteomes" id="UP000033774"/>
    </source>
</evidence>
<keyword evidence="5" id="KW-1185">Reference proteome</keyword>
<dbReference type="Gene3D" id="3.40.50.10490">
    <property type="entry name" value="Glucose-6-phosphate isomerase like protein, domain 1"/>
    <property type="match status" value="1"/>
</dbReference>
<dbReference type="GO" id="GO:0009254">
    <property type="term" value="P:peptidoglycan turnover"/>
    <property type="evidence" value="ECO:0007669"/>
    <property type="project" value="TreeGrafter"/>
</dbReference>
<dbReference type="Pfam" id="PF13580">
    <property type="entry name" value="SIS_2"/>
    <property type="match status" value="1"/>
</dbReference>
<dbReference type="AlphaFoldDB" id="A0A0F3ITX8"/>
<sequence>MDRWPSGQILSAIVAAQVQAVAAVEAAVPVLALAGDVVAERMRRGGRLIYAGAGSSGLMAQVDALELPGTYGISADRVPVLLAGGDAALLEIPSEAEDDREAATAAVVGLAVGPLDTLIALSASGRTPYAVAALLAAKARGALTIGVACNGQTPLLEAADHAVLLATPPEVVAGSTRMNAGTAQKCALNMLSTLIGIRLGHVYDGLMVNLQADNIKLRGRAVRIVAQACAIDEARAGDLLARAEGEIKTAIVLNGFAEGTPADARARLAEHAGDIRAALAC</sequence>
<gene>
    <name evidence="4" type="ORF">VZ95_07445</name>
</gene>
<comment type="caution">
    <text evidence="4">The sequence shown here is derived from an EMBL/GenBank/DDBJ whole genome shotgun (WGS) entry which is preliminary data.</text>
</comment>
<protein>
    <recommendedName>
        <fullName evidence="3">SIS domain-containing protein</fullName>
    </recommendedName>
</protein>
<reference evidence="4 5" key="1">
    <citation type="submission" date="2015-03" db="EMBL/GenBank/DDBJ databases">
        <title>Draft genome sequence of Elstera litoralis.</title>
        <authorList>
            <person name="Rahalkar M.C."/>
            <person name="Dhakephalkar P.K."/>
            <person name="Pore S.D."/>
            <person name="Arora P."/>
            <person name="Kapse N.G."/>
            <person name="Pandit P.S."/>
        </authorList>
    </citation>
    <scope>NUCLEOTIDE SEQUENCE [LARGE SCALE GENOMIC DNA]</scope>
    <source>
        <strain evidence="4 5">Dia-1</strain>
    </source>
</reference>
<dbReference type="GO" id="GO:0016803">
    <property type="term" value="F:ether hydrolase activity"/>
    <property type="evidence" value="ECO:0007669"/>
    <property type="project" value="TreeGrafter"/>
</dbReference>
<dbReference type="PANTHER" id="PTHR10088:SF4">
    <property type="entry name" value="GLUCOKINASE REGULATORY PROTEIN"/>
    <property type="match status" value="1"/>
</dbReference>
<dbReference type="PATRIC" id="fig|552518.3.peg.675"/>
<dbReference type="SUPFAM" id="SSF53697">
    <property type="entry name" value="SIS domain"/>
    <property type="match status" value="1"/>
</dbReference>
<dbReference type="InterPro" id="IPR040190">
    <property type="entry name" value="MURQ/GCKR"/>
</dbReference>
<evidence type="ECO:0000256" key="2">
    <source>
        <dbReference type="ARBA" id="ARBA00023277"/>
    </source>
</evidence>
<keyword evidence="1" id="KW-0456">Lyase</keyword>
<dbReference type="GO" id="GO:0097367">
    <property type="term" value="F:carbohydrate derivative binding"/>
    <property type="evidence" value="ECO:0007669"/>
    <property type="project" value="InterPro"/>
</dbReference>
<dbReference type="PANTHER" id="PTHR10088">
    <property type="entry name" value="GLUCOKINASE REGULATORY PROTEIN"/>
    <property type="match status" value="1"/>
</dbReference>
<dbReference type="GO" id="GO:0046348">
    <property type="term" value="P:amino sugar catabolic process"/>
    <property type="evidence" value="ECO:0007669"/>
    <property type="project" value="InterPro"/>
</dbReference>
<dbReference type="NCBIfam" id="NF003915">
    <property type="entry name" value="PRK05441.1"/>
    <property type="match status" value="1"/>
</dbReference>
<organism evidence="4 5">
    <name type="scientific">Elstera litoralis</name>
    <dbReference type="NCBI Taxonomy" id="552518"/>
    <lineage>
        <taxon>Bacteria</taxon>
        <taxon>Pseudomonadati</taxon>
        <taxon>Pseudomonadota</taxon>
        <taxon>Alphaproteobacteria</taxon>
        <taxon>Rhodospirillales</taxon>
        <taxon>Rhodospirillaceae</taxon>
        <taxon>Elstera</taxon>
    </lineage>
</organism>
<dbReference type="InterPro" id="IPR046348">
    <property type="entry name" value="SIS_dom_sf"/>
</dbReference>
<dbReference type="InterPro" id="IPR005488">
    <property type="entry name" value="Etherase_MurQ"/>
</dbReference>
<dbReference type="InterPro" id="IPR001347">
    <property type="entry name" value="SIS_dom"/>
</dbReference>
<feature type="domain" description="SIS" evidence="3">
    <location>
        <begin position="38"/>
        <end position="201"/>
    </location>
</feature>
<dbReference type="PROSITE" id="PS51464">
    <property type="entry name" value="SIS"/>
    <property type="match status" value="1"/>
</dbReference>
<evidence type="ECO:0000313" key="4">
    <source>
        <dbReference type="EMBL" id="KJV10067.1"/>
    </source>
</evidence>
<evidence type="ECO:0000256" key="1">
    <source>
        <dbReference type="ARBA" id="ARBA00023239"/>
    </source>
</evidence>
<name>A0A0F3ITX8_9PROT</name>
<dbReference type="GO" id="GO:0016835">
    <property type="term" value="F:carbon-oxygen lyase activity"/>
    <property type="evidence" value="ECO:0007669"/>
    <property type="project" value="InterPro"/>
</dbReference>
<keyword evidence="2" id="KW-0119">Carbohydrate metabolism</keyword>
<dbReference type="Gene3D" id="1.10.8.1080">
    <property type="match status" value="1"/>
</dbReference>
<evidence type="ECO:0000259" key="3">
    <source>
        <dbReference type="PROSITE" id="PS51464"/>
    </source>
</evidence>
<dbReference type="Proteomes" id="UP000033774">
    <property type="component" value="Unassembled WGS sequence"/>
</dbReference>
<accession>A0A0F3ITX8</accession>
<proteinExistence type="predicted"/>
<dbReference type="CDD" id="cd05007">
    <property type="entry name" value="SIS_Etherase"/>
    <property type="match status" value="1"/>
</dbReference>